<dbReference type="PROSITE" id="PS51257">
    <property type="entry name" value="PROKAR_LIPOPROTEIN"/>
    <property type="match status" value="1"/>
</dbReference>
<dbReference type="AlphaFoldDB" id="U2CDQ4"/>
<dbReference type="PATRIC" id="fig|1321819.3.peg.382"/>
<sequence length="577" mass="63977">MNKLMTIIGILLLGGTVFFTSCSNEVITKESFENKHKPSTKGEAYYQTSKIAVPVGCKEVFIEYADANGKLTTQPVAINPEPVTVENGRDAAPFSNVILNVQAPAKTMVNIYEKSNQQNRKNYLVRALPLSTALNPTDLKYWSPTAYSDYFYAQSGIFNTGYYNPEYFDSRCIDGAAGKIYIAVDKGSQSNSNSNSNSDSDSNSDSGKVVLVKIGGEAGVESTKSTDNEITHYHSSGVVMFDDSWPNDPGENHSLSDYNDVVLDYDIEASIADNESVKGNSTLGGKEKITVVLQLRANGGVNPESVGLAFEGLKSNDILNIESHLTLDSWQNPHGELPQGVKQNIKPTFDISGEYPILKINGIHWLNSYEATQEKYNYVNDRGETKTHVFNPRHNPIDKSQFKEGKIHLVELSYSYYNTTPGHINVNGGLITATFEITLRNRANLCCGEAEAQGANMMNAVVNTETQNFFITTRKEYAEKGFNNGYEIHCKGYKPTPAFANLYKKANQGSSSTFYAGKAPGNKSWGMKAPVLTRHLWAGNPLILAYPNFIKWLRSNGTEHADWYIRGIDEDYLVCWW</sequence>
<dbReference type="InterPro" id="IPR031025">
    <property type="entry name" value="LruC_dom"/>
</dbReference>
<reference evidence="3 4" key="1">
    <citation type="submission" date="2013-08" db="EMBL/GenBank/DDBJ databases">
        <authorList>
            <person name="Weinstock G."/>
            <person name="Sodergren E."/>
            <person name="Wylie T."/>
            <person name="Fulton L."/>
            <person name="Fulton R."/>
            <person name="Fronick C."/>
            <person name="O'Laughlin M."/>
            <person name="Godfrey J."/>
            <person name="Miner T."/>
            <person name="Herter B."/>
            <person name="Appelbaum E."/>
            <person name="Cordes M."/>
            <person name="Lek S."/>
            <person name="Wollam A."/>
            <person name="Pepin K.H."/>
            <person name="Palsikar V.B."/>
            <person name="Mitreva M."/>
            <person name="Wilson R.K."/>
        </authorList>
    </citation>
    <scope>NUCLEOTIDE SEQUENCE [LARGE SCALE GENOMIC DNA]</scope>
    <source>
        <strain evidence="3 4">F0041</strain>
    </source>
</reference>
<dbReference type="HOGENOM" id="CLU_472259_0_0_10"/>
<dbReference type="RefSeq" id="WP_021646570.1">
    <property type="nucleotide sequence ID" value="NZ_KE993150.1"/>
</dbReference>
<accession>U2CDQ4</accession>
<dbReference type="EMBL" id="AWSV01000027">
    <property type="protein sequence ID" value="ERI88629.1"/>
    <property type="molecule type" value="Genomic_DNA"/>
</dbReference>
<evidence type="ECO:0000259" key="2">
    <source>
        <dbReference type="Pfam" id="PF16130"/>
    </source>
</evidence>
<dbReference type="InterPro" id="IPR032295">
    <property type="entry name" value="DUF4842"/>
</dbReference>
<evidence type="ECO:0000313" key="3">
    <source>
        <dbReference type="EMBL" id="ERI88629.1"/>
    </source>
</evidence>
<dbReference type="NCBIfam" id="TIGR04456">
    <property type="entry name" value="LruC_dom"/>
    <property type="match status" value="1"/>
</dbReference>
<feature type="region of interest" description="Disordered" evidence="1">
    <location>
        <begin position="187"/>
        <end position="207"/>
    </location>
</feature>
<proteinExistence type="predicted"/>
<feature type="compositionally biased region" description="Low complexity" evidence="1">
    <location>
        <begin position="190"/>
        <end position="206"/>
    </location>
</feature>
<dbReference type="OrthoDB" id="1204817at2"/>
<name>U2CDQ4_9BACE</name>
<dbReference type="GeneID" id="99754600"/>
<comment type="caution">
    <text evidence="3">The sequence shown here is derived from an EMBL/GenBank/DDBJ whole genome shotgun (WGS) entry which is preliminary data.</text>
</comment>
<evidence type="ECO:0000256" key="1">
    <source>
        <dbReference type="SAM" id="MobiDB-lite"/>
    </source>
</evidence>
<gene>
    <name evidence="3" type="ORF">HMPREF1981_00409</name>
</gene>
<evidence type="ECO:0000313" key="4">
    <source>
        <dbReference type="Proteomes" id="UP000016496"/>
    </source>
</evidence>
<dbReference type="Pfam" id="PF16130">
    <property type="entry name" value="DUF4842"/>
    <property type="match status" value="1"/>
</dbReference>
<dbReference type="Proteomes" id="UP000016496">
    <property type="component" value="Unassembled WGS sequence"/>
</dbReference>
<organism evidence="3 4">
    <name type="scientific">Bacteroides pyogenes F0041</name>
    <dbReference type="NCBI Taxonomy" id="1321819"/>
    <lineage>
        <taxon>Bacteria</taxon>
        <taxon>Pseudomonadati</taxon>
        <taxon>Bacteroidota</taxon>
        <taxon>Bacteroidia</taxon>
        <taxon>Bacteroidales</taxon>
        <taxon>Bacteroidaceae</taxon>
        <taxon>Bacteroides</taxon>
    </lineage>
</organism>
<feature type="domain" description="DUF4842" evidence="2">
    <location>
        <begin position="413"/>
        <end position="564"/>
    </location>
</feature>
<protein>
    <recommendedName>
        <fullName evidence="2">DUF4842 domain-containing protein</fullName>
    </recommendedName>
</protein>